<feature type="domain" description="Peptidoglycan recognition protein family" evidence="4">
    <location>
        <begin position="202"/>
        <end position="363"/>
    </location>
</feature>
<evidence type="ECO:0000313" key="5">
    <source>
        <dbReference type="EMBL" id="MDQ0578210.1"/>
    </source>
</evidence>
<dbReference type="Pfam" id="PF01510">
    <property type="entry name" value="Amidase_2"/>
    <property type="match status" value="1"/>
</dbReference>
<feature type="compositionally biased region" description="Low complexity" evidence="2">
    <location>
        <begin position="174"/>
        <end position="183"/>
    </location>
</feature>
<dbReference type="InterPro" id="IPR006619">
    <property type="entry name" value="PGRP_domain_met/bac"/>
</dbReference>
<comment type="similarity">
    <text evidence="1">Belongs to the N-acetylmuramoyl-L-alanine amidase 2 family.</text>
</comment>
<dbReference type="SMART" id="SM00701">
    <property type="entry name" value="PGRP"/>
    <property type="match status" value="1"/>
</dbReference>
<proteinExistence type="inferred from homology"/>
<evidence type="ECO:0008006" key="7">
    <source>
        <dbReference type="Google" id="ProtNLM"/>
    </source>
</evidence>
<feature type="domain" description="N-acetylmuramoyl-L-alanine amidase" evidence="3">
    <location>
        <begin position="221"/>
        <end position="385"/>
    </location>
</feature>
<dbReference type="PANTHER" id="PTHR11022:SF41">
    <property type="entry name" value="PEPTIDOGLYCAN-RECOGNITION PROTEIN LC-RELATED"/>
    <property type="match status" value="1"/>
</dbReference>
<dbReference type="PANTHER" id="PTHR11022">
    <property type="entry name" value="PEPTIDOGLYCAN RECOGNITION PROTEIN"/>
    <property type="match status" value="1"/>
</dbReference>
<gene>
    <name evidence="5" type="ORF">QF030_000388</name>
</gene>
<dbReference type="InterPro" id="IPR036505">
    <property type="entry name" value="Amidase/PGRP_sf"/>
</dbReference>
<evidence type="ECO:0000313" key="6">
    <source>
        <dbReference type="Proteomes" id="UP001230654"/>
    </source>
</evidence>
<dbReference type="Gene3D" id="3.40.80.10">
    <property type="entry name" value="Peptidoglycan recognition protein-like"/>
    <property type="match status" value="1"/>
</dbReference>
<keyword evidence="6" id="KW-1185">Reference proteome</keyword>
<dbReference type="PROSITE" id="PS51318">
    <property type="entry name" value="TAT"/>
    <property type="match status" value="1"/>
</dbReference>
<dbReference type="SMART" id="SM00644">
    <property type="entry name" value="Ami_2"/>
    <property type="match status" value="1"/>
</dbReference>
<evidence type="ECO:0000256" key="1">
    <source>
        <dbReference type="ARBA" id="ARBA00007553"/>
    </source>
</evidence>
<dbReference type="InterPro" id="IPR002502">
    <property type="entry name" value="Amidase_domain"/>
</dbReference>
<dbReference type="CDD" id="cd06583">
    <property type="entry name" value="PGRP"/>
    <property type="match status" value="1"/>
</dbReference>
<name>A0ABU0NGH8_STRRH</name>
<feature type="region of interest" description="Disordered" evidence="2">
    <location>
        <begin position="167"/>
        <end position="203"/>
    </location>
</feature>
<evidence type="ECO:0000259" key="4">
    <source>
        <dbReference type="SMART" id="SM00701"/>
    </source>
</evidence>
<organism evidence="5 6">
    <name type="scientific">Streptomyces rishiriensis</name>
    <dbReference type="NCBI Taxonomy" id="68264"/>
    <lineage>
        <taxon>Bacteria</taxon>
        <taxon>Bacillati</taxon>
        <taxon>Actinomycetota</taxon>
        <taxon>Actinomycetes</taxon>
        <taxon>Kitasatosporales</taxon>
        <taxon>Streptomycetaceae</taxon>
        <taxon>Streptomyces</taxon>
    </lineage>
</organism>
<dbReference type="EMBL" id="JAUSWV010000001">
    <property type="protein sequence ID" value="MDQ0578210.1"/>
    <property type="molecule type" value="Genomic_DNA"/>
</dbReference>
<evidence type="ECO:0000259" key="3">
    <source>
        <dbReference type="SMART" id="SM00644"/>
    </source>
</evidence>
<dbReference type="InterPro" id="IPR006311">
    <property type="entry name" value="TAT_signal"/>
</dbReference>
<evidence type="ECO:0000256" key="2">
    <source>
        <dbReference type="SAM" id="MobiDB-lite"/>
    </source>
</evidence>
<sequence>MNNTYPLHEPQAERGFPTSRRRFLAVLGTVTAGLPLLGACGAAAGGPAASAPRGSMDDATPRVRVSQEPFPGGVVKRTSFPITAVGLTWTGSPRGVRLRLIDRSGRPGAWQDVTAGCPCGKDTEILGTKSTTPPNRALVPAHGSYGYQLDVDPGVKVVEAIAIDAGRLGRKQRPTPSDTPSKSDPAKTPGTSGSGALAFPPPGLMLRADWGADEAKRLTADGRESSPTRFTQIQAITVHHTATPVDDPDPAATVRAIYEQHATSNDWGDIGYNFLIDHQGTVYEGRYSGTDGIPAHNADDEVVTAFHTFGFNPGNIGIALLGDFNKEQPPPRMRDALVRLTASLAARHKLDPLAGITYLSPTSGKSTGGPALGGHQDWTSTECPGSAEYLDLPTVRERVAQLTL</sequence>
<reference evidence="5 6" key="1">
    <citation type="submission" date="2023-07" db="EMBL/GenBank/DDBJ databases">
        <title>Comparative genomics of wheat-associated soil bacteria to identify genetic determinants of phenazine resistance.</title>
        <authorList>
            <person name="Mouncey N."/>
        </authorList>
    </citation>
    <scope>NUCLEOTIDE SEQUENCE [LARGE SCALE GENOMIC DNA]</scope>
    <source>
        <strain evidence="5 6">B2I6</strain>
    </source>
</reference>
<protein>
    <recommendedName>
        <fullName evidence="7">N-acetylmuramoyl-L-alanine amidase</fullName>
    </recommendedName>
</protein>
<dbReference type="InterPro" id="IPR015510">
    <property type="entry name" value="PGRP"/>
</dbReference>
<dbReference type="SUPFAM" id="SSF55846">
    <property type="entry name" value="N-acetylmuramoyl-L-alanine amidase-like"/>
    <property type="match status" value="1"/>
</dbReference>
<comment type="caution">
    <text evidence="5">The sequence shown here is derived from an EMBL/GenBank/DDBJ whole genome shotgun (WGS) entry which is preliminary data.</text>
</comment>
<accession>A0ABU0NGH8</accession>
<dbReference type="Proteomes" id="UP001230654">
    <property type="component" value="Unassembled WGS sequence"/>
</dbReference>